<sequence length="40" mass="4615">MLNFSDPELNLSLGLHDIIVMHHEWLLPFCLDGLLNYSGF</sequence>
<name>A0A2C9V5V1_MANES</name>
<dbReference type="AlphaFoldDB" id="A0A2C9V5V1"/>
<protein>
    <submittedName>
        <fullName evidence="1">Uncharacterized protein</fullName>
    </submittedName>
</protein>
<reference evidence="1" key="1">
    <citation type="submission" date="2016-02" db="EMBL/GenBank/DDBJ databases">
        <title>WGS assembly of Manihot esculenta.</title>
        <authorList>
            <person name="Bredeson J.V."/>
            <person name="Prochnik S.E."/>
            <person name="Lyons J.B."/>
            <person name="Schmutz J."/>
            <person name="Grimwood J."/>
            <person name="Vrebalov J."/>
            <person name="Bart R.S."/>
            <person name="Amuge T."/>
            <person name="Ferguson M.E."/>
            <person name="Green R."/>
            <person name="Putnam N."/>
            <person name="Stites J."/>
            <person name="Rounsley S."/>
            <person name="Rokhsar D.S."/>
        </authorList>
    </citation>
    <scope>NUCLEOTIDE SEQUENCE [LARGE SCALE GENOMIC DNA]</scope>
    <source>
        <tissue evidence="1">Leaf</tissue>
    </source>
</reference>
<accession>A0A2C9V5V1</accession>
<organism evidence="1">
    <name type="scientific">Manihot esculenta</name>
    <name type="common">Cassava</name>
    <name type="synonym">Jatropha manihot</name>
    <dbReference type="NCBI Taxonomy" id="3983"/>
    <lineage>
        <taxon>Eukaryota</taxon>
        <taxon>Viridiplantae</taxon>
        <taxon>Streptophyta</taxon>
        <taxon>Embryophyta</taxon>
        <taxon>Tracheophyta</taxon>
        <taxon>Spermatophyta</taxon>
        <taxon>Magnoliopsida</taxon>
        <taxon>eudicotyledons</taxon>
        <taxon>Gunneridae</taxon>
        <taxon>Pentapetalae</taxon>
        <taxon>rosids</taxon>
        <taxon>fabids</taxon>
        <taxon>Malpighiales</taxon>
        <taxon>Euphorbiaceae</taxon>
        <taxon>Crotonoideae</taxon>
        <taxon>Manihoteae</taxon>
        <taxon>Manihot</taxon>
    </lineage>
</organism>
<dbReference type="EMBL" id="CM004396">
    <property type="protein sequence ID" value="OAY39878.1"/>
    <property type="molecule type" value="Genomic_DNA"/>
</dbReference>
<proteinExistence type="predicted"/>
<gene>
    <name evidence="1" type="ORF">MANES_10G130300</name>
</gene>
<evidence type="ECO:0000313" key="1">
    <source>
        <dbReference type="EMBL" id="OAY39878.1"/>
    </source>
</evidence>